<gene>
    <name evidence="2" type="ORF">PAHA3_2611</name>
</gene>
<evidence type="ECO:0000313" key="2">
    <source>
        <dbReference type="EMBL" id="GAS82537.1"/>
    </source>
</evidence>
<keyword evidence="1" id="KW-1133">Transmembrane helix</keyword>
<protein>
    <submittedName>
        <fullName evidence="2">Uncharacterized protein</fullName>
    </submittedName>
</protein>
<dbReference type="RefSeq" id="WP_062835067.1">
    <property type="nucleotide sequence ID" value="NZ_BCNV01000001.1"/>
</dbReference>
<proteinExistence type="predicted"/>
<feature type="transmembrane region" description="Helical" evidence="1">
    <location>
        <begin position="150"/>
        <end position="168"/>
    </location>
</feature>
<evidence type="ECO:0000313" key="3">
    <source>
        <dbReference type="Proteomes" id="UP000069697"/>
    </source>
</evidence>
<feature type="transmembrane region" description="Helical" evidence="1">
    <location>
        <begin position="224"/>
        <end position="251"/>
    </location>
</feature>
<evidence type="ECO:0000256" key="1">
    <source>
        <dbReference type="SAM" id="Phobius"/>
    </source>
</evidence>
<dbReference type="EMBL" id="BCNV01000001">
    <property type="protein sequence ID" value="GAS82537.1"/>
    <property type="molecule type" value="Genomic_DNA"/>
</dbReference>
<reference evidence="3" key="2">
    <citation type="submission" date="2016-01" db="EMBL/GenBank/DDBJ databases">
        <title>Draft Genome Sequence of Paenibacillus amylolyticus Heshi-A3 that Was Isolated from Fermented Rice Bran with Aging Salted Mackerel, Which Was Named Heshiko as Traditional Fermented Seafood in Japan.</title>
        <authorList>
            <person name="Akuzawa S."/>
            <person name="Nakagawa J."/>
            <person name="Kanekatsu T."/>
            <person name="Kubota E."/>
            <person name="Ohtake R."/>
            <person name="Suzuki T."/>
            <person name="Kanesaki Y."/>
        </authorList>
    </citation>
    <scope>NUCLEOTIDE SEQUENCE [LARGE SCALE GENOMIC DNA]</scope>
    <source>
        <strain evidence="3">Heshi-A3</strain>
    </source>
</reference>
<accession>A0A100VMD6</accession>
<organism evidence="2 3">
    <name type="scientific">Paenibacillus amylolyticus</name>
    <dbReference type="NCBI Taxonomy" id="1451"/>
    <lineage>
        <taxon>Bacteria</taxon>
        <taxon>Bacillati</taxon>
        <taxon>Bacillota</taxon>
        <taxon>Bacilli</taxon>
        <taxon>Bacillales</taxon>
        <taxon>Paenibacillaceae</taxon>
        <taxon>Paenibacillus</taxon>
    </lineage>
</organism>
<reference evidence="2 3" key="1">
    <citation type="journal article" date="2016" name="Genome Announc.">
        <title>Draft Genome Sequence of Paenibacillus amylolyticus Heshi-A3, Isolated from Fermented Rice Bran in a Japanese Fermented Seafood Dish.</title>
        <authorList>
            <person name="Akuzawa S."/>
            <person name="Nagaoka J."/>
            <person name="Kanekatsu M."/>
            <person name="Kubota E."/>
            <person name="Ohtake R."/>
            <person name="Suzuki T."/>
            <person name="Kanesaki Y."/>
        </authorList>
    </citation>
    <scope>NUCLEOTIDE SEQUENCE [LARGE SCALE GENOMIC DNA]</scope>
    <source>
        <strain evidence="2 3">Heshi-A3</strain>
    </source>
</reference>
<name>A0A100VMD6_PAEAM</name>
<comment type="caution">
    <text evidence="2">The sequence shown here is derived from an EMBL/GenBank/DDBJ whole genome shotgun (WGS) entry which is preliminary data.</text>
</comment>
<feature type="transmembrane region" description="Helical" evidence="1">
    <location>
        <begin position="15"/>
        <end position="33"/>
    </location>
</feature>
<dbReference type="Proteomes" id="UP000069697">
    <property type="component" value="Unassembled WGS sequence"/>
</dbReference>
<keyword evidence="1" id="KW-0472">Membrane</keyword>
<feature type="transmembrane region" description="Helical" evidence="1">
    <location>
        <begin position="180"/>
        <end position="204"/>
    </location>
</feature>
<feature type="transmembrane region" description="Helical" evidence="1">
    <location>
        <begin position="101"/>
        <end position="118"/>
    </location>
</feature>
<sequence>MLQQLLTYFKANPEFSIVTTIVCTAIIWLYKVFKVMIERDNQNKLAKIQKHMDSYIKVEAAIASVQAQPANTGILQNLYDKLGECSSYFSEDMRQLIRDFYLRRNIEILGTIMILIQVELNKLDRQRNKVESHEVSGDAMDFILRLYRPMNPILIVFFIIFVVLWFVIRASLENNMWDRFFIGTTFITTSLSATFLFAVIVLWIDGELVIREKRDSLLKLSMILSPLIIFLDYRLSVISLLIQIMAGILVARSMKKRLIVV</sequence>
<dbReference type="AlphaFoldDB" id="A0A100VMD6"/>
<keyword evidence="1" id="KW-0812">Transmembrane</keyword>